<reference evidence="2 3" key="1">
    <citation type="journal article" date="2003" name="Int. J. Syst. Evol. Microbiol.">
        <title>Bacillus nealsonii sp. nov., isolated from a spacecraft-assembly facility, whose spores are gamma-radiation resistant.</title>
        <authorList>
            <person name="Venkateswaran K."/>
            <person name="Kempf M."/>
            <person name="Chen F."/>
            <person name="Satomi M."/>
            <person name="Nicholson W."/>
            <person name="Kern R."/>
        </authorList>
    </citation>
    <scope>NUCLEOTIDE SEQUENCE [LARGE SCALE GENOMIC DNA]</scope>
    <source>
        <strain evidence="2 3">FO-92</strain>
    </source>
</reference>
<feature type="compositionally biased region" description="Basic and acidic residues" evidence="1">
    <location>
        <begin position="280"/>
        <end position="294"/>
    </location>
</feature>
<organism evidence="2 3">
    <name type="scientific">Niallia nealsonii</name>
    <dbReference type="NCBI Taxonomy" id="115979"/>
    <lineage>
        <taxon>Bacteria</taxon>
        <taxon>Bacillati</taxon>
        <taxon>Bacillota</taxon>
        <taxon>Bacilli</taxon>
        <taxon>Bacillales</taxon>
        <taxon>Bacillaceae</taxon>
        <taxon>Niallia</taxon>
    </lineage>
</organism>
<keyword evidence="3" id="KW-1185">Reference proteome</keyword>
<feature type="region of interest" description="Disordered" evidence="1">
    <location>
        <begin position="221"/>
        <end position="299"/>
    </location>
</feature>
<dbReference type="AlphaFoldDB" id="A0A2N0Z055"/>
<evidence type="ECO:0000256" key="1">
    <source>
        <dbReference type="SAM" id="MobiDB-lite"/>
    </source>
</evidence>
<feature type="compositionally biased region" description="Polar residues" evidence="1">
    <location>
        <begin position="249"/>
        <end position="277"/>
    </location>
</feature>
<comment type="caution">
    <text evidence="2">The sequence shown here is derived from an EMBL/GenBank/DDBJ whole genome shotgun (WGS) entry which is preliminary data.</text>
</comment>
<dbReference type="RefSeq" id="WP_101177918.1">
    <property type="nucleotide sequence ID" value="NZ_PISE01000031.1"/>
</dbReference>
<dbReference type="EMBL" id="PISE01000031">
    <property type="protein sequence ID" value="PKG22897.1"/>
    <property type="molecule type" value="Genomic_DNA"/>
</dbReference>
<gene>
    <name evidence="2" type="ORF">CWS01_14550</name>
</gene>
<accession>A0A2N0Z055</accession>
<evidence type="ECO:0000313" key="2">
    <source>
        <dbReference type="EMBL" id="PKG22897.1"/>
    </source>
</evidence>
<name>A0A2N0Z055_9BACI</name>
<evidence type="ECO:0000313" key="3">
    <source>
        <dbReference type="Proteomes" id="UP000233375"/>
    </source>
</evidence>
<protein>
    <recommendedName>
        <fullName evidence="4">Lipoprotein</fullName>
    </recommendedName>
</protein>
<evidence type="ECO:0008006" key="4">
    <source>
        <dbReference type="Google" id="ProtNLM"/>
    </source>
</evidence>
<proteinExistence type="predicted"/>
<dbReference type="Proteomes" id="UP000233375">
    <property type="component" value="Unassembled WGS sequence"/>
</dbReference>
<sequence length="368" mass="41415">MKKLLIAGCVLLLAACTPKEYSLNIRAGQEQIQEENFAAALTSFEKAQNEKKTEEVKVFIKAVHLLNESAEALQGGEFDQSIQKAKKVQAINSKEEIKNTIDKQAEQLISESQILSSQQKAMEQGIAQGKKMLEKQQFGKAYDIFEKVNQDRAADNQTIAALSKKLADLMDKTTAAKKAYEKKLAKEKAEKQKQEALRLAAEKRAQEEAIRLAEEQKQKQQAAERLAAAQEEKKEEESTTVVPQPKQIAETSSIEVQQTEQKTASSSTVQQKKTSAPQEPKQETDTKQTEEKQTTELTSSEAVQLVKNYLNLNNEKMHVEYDHMDGDNYIIHVFEVVIDDPKTNVGHTATYGWYGVNKKTKEIYNAFN</sequence>
<dbReference type="OrthoDB" id="574706at2"/>
<dbReference type="PROSITE" id="PS51257">
    <property type="entry name" value="PROKAR_LIPOPROTEIN"/>
    <property type="match status" value="1"/>
</dbReference>